<dbReference type="RefSeq" id="WP_184880693.1">
    <property type="nucleotide sequence ID" value="NZ_BAAAHD010000026.1"/>
</dbReference>
<dbReference type="Gene3D" id="1.10.150.130">
    <property type="match status" value="1"/>
</dbReference>
<protein>
    <submittedName>
        <fullName evidence="7">Integrase</fullName>
    </submittedName>
</protein>
<dbReference type="GO" id="GO:0006310">
    <property type="term" value="P:DNA recombination"/>
    <property type="evidence" value="ECO:0007669"/>
    <property type="project" value="UniProtKB-KW"/>
</dbReference>
<dbReference type="CDD" id="cd01189">
    <property type="entry name" value="INT_ICEBs1_C_like"/>
    <property type="match status" value="1"/>
</dbReference>
<keyword evidence="2" id="KW-0238">DNA-binding</keyword>
<comment type="caution">
    <text evidence="7">The sequence shown here is derived from an EMBL/GenBank/DDBJ whole genome shotgun (WGS) entry which is preliminary data.</text>
</comment>
<comment type="similarity">
    <text evidence="1">Belongs to the 'phage' integrase family.</text>
</comment>
<evidence type="ECO:0000313" key="6">
    <source>
        <dbReference type="EMBL" id="GAA0568717.1"/>
    </source>
</evidence>
<evidence type="ECO:0000256" key="1">
    <source>
        <dbReference type="ARBA" id="ARBA00008857"/>
    </source>
</evidence>
<dbReference type="Gene3D" id="1.10.443.10">
    <property type="entry name" value="Intergrase catalytic core"/>
    <property type="match status" value="1"/>
</dbReference>
<dbReference type="AlphaFoldDB" id="A0A7W7MVU3"/>
<evidence type="ECO:0000256" key="3">
    <source>
        <dbReference type="ARBA" id="ARBA00023172"/>
    </source>
</evidence>
<keyword evidence="9" id="KW-1185">Reference proteome</keyword>
<gene>
    <name evidence="7" type="ORF">F4557_001331</name>
    <name evidence="6" type="ORF">GCM10009546_34310</name>
</gene>
<dbReference type="Pfam" id="PF00589">
    <property type="entry name" value="Phage_integrase"/>
    <property type="match status" value="1"/>
</dbReference>
<evidence type="ECO:0000259" key="5">
    <source>
        <dbReference type="PROSITE" id="PS51898"/>
    </source>
</evidence>
<dbReference type="Proteomes" id="UP001501427">
    <property type="component" value="Unassembled WGS sequence"/>
</dbReference>
<feature type="region of interest" description="Disordered" evidence="4">
    <location>
        <begin position="1"/>
        <end position="37"/>
    </location>
</feature>
<keyword evidence="3" id="KW-0233">DNA recombination</keyword>
<dbReference type="EMBL" id="JACHMV010000001">
    <property type="protein sequence ID" value="MBB4772913.1"/>
    <property type="molecule type" value="Genomic_DNA"/>
</dbReference>
<evidence type="ECO:0000313" key="7">
    <source>
        <dbReference type="EMBL" id="MBB4772913.1"/>
    </source>
</evidence>
<sequence>MAVYDRWHTVKPRTDEQSKPVPPCREHKQFPSVDHGKGDRWQVRWRDETGKQRKSNFAKKAGKDPNTCADAFDAKIRASLDAGTYVDPARGKVLLEDFAKRWRSGLTGDPNTLWNVDKRLAHIIDVQPRPGQGKSRRPTGDPSVIAKQPMSVLAMRPSLVQQWIKSLERKGLSPGYIKRIVDTLSTIFIAAMEDGLVDRNPTKASSVKPPRVPKKKVVPWTLDQVESAAEALGKDAAMVYLGVGVGLRQGEIFGLAVDDIDLLGNRIIHVRRQVRLVSKRLVFSLPKGDKERDIPLPNSLGLRLSAHIAAHQPVEITLPWKTPDGPPHTARLLFARPSGQPHHGGVFNYVWQRVRRAVGVPETPENGMHVLRHTAASAWLAAGVDIRTVAEYLGHADPGFTLRTYAHLLPDAADRARTAMDAFFALEGKIENASALHVPSELGR</sequence>
<dbReference type="EMBL" id="BAAAHD010000026">
    <property type="protein sequence ID" value="GAA0568717.1"/>
    <property type="molecule type" value="Genomic_DNA"/>
</dbReference>
<dbReference type="PANTHER" id="PTHR30349">
    <property type="entry name" value="PHAGE INTEGRASE-RELATED"/>
    <property type="match status" value="1"/>
</dbReference>
<evidence type="ECO:0000313" key="8">
    <source>
        <dbReference type="Proteomes" id="UP000549343"/>
    </source>
</evidence>
<feature type="domain" description="Tyr recombinase" evidence="5">
    <location>
        <begin position="215"/>
        <end position="421"/>
    </location>
</feature>
<evidence type="ECO:0000256" key="2">
    <source>
        <dbReference type="ARBA" id="ARBA00023125"/>
    </source>
</evidence>
<dbReference type="InterPro" id="IPR013762">
    <property type="entry name" value="Integrase-like_cat_sf"/>
</dbReference>
<proteinExistence type="inferred from homology"/>
<dbReference type="PROSITE" id="PS51898">
    <property type="entry name" value="TYR_RECOMBINASE"/>
    <property type="match status" value="1"/>
</dbReference>
<reference evidence="7 8" key="2">
    <citation type="submission" date="2020-08" db="EMBL/GenBank/DDBJ databases">
        <title>Sequencing the genomes of 1000 actinobacteria strains.</title>
        <authorList>
            <person name="Klenk H.-P."/>
        </authorList>
    </citation>
    <scope>NUCLEOTIDE SEQUENCE [LARGE SCALE GENOMIC DNA]</scope>
    <source>
        <strain evidence="7 8">DSM 44772</strain>
    </source>
</reference>
<reference evidence="6" key="3">
    <citation type="submission" date="2023-12" db="EMBL/GenBank/DDBJ databases">
        <authorList>
            <person name="Sun Q."/>
            <person name="Inoue M."/>
        </authorList>
    </citation>
    <scope>NUCLEOTIDE SEQUENCE</scope>
    <source>
        <strain evidence="6">JCM 10667</strain>
    </source>
</reference>
<dbReference type="Proteomes" id="UP000549343">
    <property type="component" value="Unassembled WGS sequence"/>
</dbReference>
<dbReference type="InterPro" id="IPR002104">
    <property type="entry name" value="Integrase_catalytic"/>
</dbReference>
<dbReference type="GO" id="GO:0015074">
    <property type="term" value="P:DNA integration"/>
    <property type="evidence" value="ECO:0007669"/>
    <property type="project" value="InterPro"/>
</dbReference>
<dbReference type="InterPro" id="IPR011010">
    <property type="entry name" value="DNA_brk_join_enz"/>
</dbReference>
<dbReference type="GO" id="GO:0003677">
    <property type="term" value="F:DNA binding"/>
    <property type="evidence" value="ECO:0007669"/>
    <property type="project" value="UniProtKB-KW"/>
</dbReference>
<evidence type="ECO:0000313" key="9">
    <source>
        <dbReference type="Proteomes" id="UP001501427"/>
    </source>
</evidence>
<organism evidence="7 8">
    <name type="scientific">Actinomadura livida</name>
    <dbReference type="NCBI Taxonomy" id="79909"/>
    <lineage>
        <taxon>Bacteria</taxon>
        <taxon>Bacillati</taxon>
        <taxon>Actinomycetota</taxon>
        <taxon>Actinomycetes</taxon>
        <taxon>Streptosporangiales</taxon>
        <taxon>Thermomonosporaceae</taxon>
        <taxon>Actinomadura</taxon>
    </lineage>
</organism>
<name>A0A7W7MVU3_9ACTN</name>
<dbReference type="InterPro" id="IPR010998">
    <property type="entry name" value="Integrase_recombinase_N"/>
</dbReference>
<reference evidence="6 9" key="1">
    <citation type="journal article" date="2019" name="Int. J. Syst. Evol. Microbiol.">
        <title>The Global Catalogue of Microorganisms (GCM) 10K type strain sequencing project: providing services to taxonomists for standard genome sequencing and annotation.</title>
        <authorList>
            <consortium name="The Broad Institute Genomics Platform"/>
            <consortium name="The Broad Institute Genome Sequencing Center for Infectious Disease"/>
            <person name="Wu L."/>
            <person name="Ma J."/>
        </authorList>
    </citation>
    <scope>NUCLEOTIDE SEQUENCE [LARGE SCALE GENOMIC DNA]</scope>
    <source>
        <strain evidence="6 9">JCM 10667</strain>
    </source>
</reference>
<dbReference type="InterPro" id="IPR050090">
    <property type="entry name" value="Tyrosine_recombinase_XerCD"/>
</dbReference>
<evidence type="ECO:0000256" key="4">
    <source>
        <dbReference type="SAM" id="MobiDB-lite"/>
    </source>
</evidence>
<dbReference type="SUPFAM" id="SSF56349">
    <property type="entry name" value="DNA breaking-rejoining enzymes"/>
    <property type="match status" value="1"/>
</dbReference>
<accession>A0A7W7MVU3</accession>
<dbReference type="PANTHER" id="PTHR30349:SF64">
    <property type="entry name" value="PROPHAGE INTEGRASE INTD-RELATED"/>
    <property type="match status" value="1"/>
</dbReference>